<dbReference type="EMBL" id="BSNV01000049">
    <property type="protein sequence ID" value="GLQ67201.1"/>
    <property type="molecule type" value="Genomic_DNA"/>
</dbReference>
<proteinExistence type="predicted"/>
<evidence type="ECO:0000256" key="1">
    <source>
        <dbReference type="SAM" id="MobiDB-lite"/>
    </source>
</evidence>
<feature type="region of interest" description="Disordered" evidence="1">
    <location>
        <begin position="126"/>
        <end position="159"/>
    </location>
</feature>
<feature type="compositionally biased region" description="Basic and acidic residues" evidence="1">
    <location>
        <begin position="150"/>
        <end position="159"/>
    </location>
</feature>
<evidence type="ECO:0000313" key="2">
    <source>
        <dbReference type="EMBL" id="GLQ67201.1"/>
    </source>
</evidence>
<name>A0ABQ5WX36_9PROT</name>
<organism evidence="2 3">
    <name type="scientific">Gluconobacter kondonii</name>
    <dbReference type="NCBI Taxonomy" id="941463"/>
    <lineage>
        <taxon>Bacteria</taxon>
        <taxon>Pseudomonadati</taxon>
        <taxon>Pseudomonadota</taxon>
        <taxon>Alphaproteobacteria</taxon>
        <taxon>Acetobacterales</taxon>
        <taxon>Acetobacteraceae</taxon>
        <taxon>Gluconobacter</taxon>
    </lineage>
</organism>
<comment type="caution">
    <text evidence="2">The sequence shown here is derived from an EMBL/GenBank/DDBJ whole genome shotgun (WGS) entry which is preliminary data.</text>
</comment>
<evidence type="ECO:0000313" key="3">
    <source>
        <dbReference type="Proteomes" id="UP001156629"/>
    </source>
</evidence>
<dbReference type="RefSeq" id="WP_099286663.1">
    <property type="nucleotide sequence ID" value="NZ_BEWP01000006.1"/>
</dbReference>
<dbReference type="GeneID" id="76194790"/>
<protein>
    <submittedName>
        <fullName evidence="2">Uncharacterized protein</fullName>
    </submittedName>
</protein>
<accession>A0ABQ5WX36</accession>
<gene>
    <name evidence="2" type="ORF">GCM10007870_27860</name>
</gene>
<dbReference type="Proteomes" id="UP001156629">
    <property type="component" value="Unassembled WGS sequence"/>
</dbReference>
<keyword evidence="3" id="KW-1185">Reference proteome</keyword>
<reference evidence="3" key="1">
    <citation type="journal article" date="2019" name="Int. J. Syst. Evol. Microbiol.">
        <title>The Global Catalogue of Microorganisms (GCM) 10K type strain sequencing project: providing services to taxonomists for standard genome sequencing and annotation.</title>
        <authorList>
            <consortium name="The Broad Institute Genomics Platform"/>
            <consortium name="The Broad Institute Genome Sequencing Center for Infectious Disease"/>
            <person name="Wu L."/>
            <person name="Ma J."/>
        </authorList>
    </citation>
    <scope>NUCLEOTIDE SEQUENCE [LARGE SCALE GENOMIC DNA]</scope>
    <source>
        <strain evidence="3">NBRC 3266</strain>
    </source>
</reference>
<sequence length="400" mass="44665">MMLQIPTTFDRDDVPSMAFLKVLPAELRGVFHSLMDALKSARDVVFRVGGRALDDVQVAQMACENVEVLRRVLPELEFTRFILRDEDGALYSPHLVERQIRREERAQARAERQRRLEEFQARQEAGEFAPEAGVKAMTSRANASKGGRPRKGEKAEDAYVRRQREAVEQREMRLLSSIDGGAISETENQNQFSKAVLVSGVSVSKPVSGFSVDLELEKDISPSDSNSTKPAETETDKPALEISEALISQTVARVLKVGRLPDGQAGFAKSICGRFLRDGVPADVLVEAVKQHAEKMALNGDTAYKMGAFRKPIERFWADHQAGVSTAPAPEPVAREDWEERALGVYAKAQEVWSEAFRLKRDFSAVKRDWPELAQAHDLPTCPVERAAYLDWYRPQAQAA</sequence>